<comment type="caution">
    <text evidence="1">The sequence shown here is derived from an EMBL/GenBank/DDBJ whole genome shotgun (WGS) entry which is preliminary data.</text>
</comment>
<evidence type="ECO:0000313" key="2">
    <source>
        <dbReference type="Proteomes" id="UP001207605"/>
    </source>
</evidence>
<keyword evidence="2" id="KW-1185">Reference proteome</keyword>
<dbReference type="EMBL" id="JAOQJV010000002">
    <property type="protein sequence ID" value="MCU6699144.1"/>
    <property type="molecule type" value="Genomic_DNA"/>
</dbReference>
<organism evidence="1 2">
    <name type="scientific">Dorea ammoniilytica</name>
    <dbReference type="NCBI Taxonomy" id="2981788"/>
    <lineage>
        <taxon>Bacteria</taxon>
        <taxon>Bacillati</taxon>
        <taxon>Bacillota</taxon>
        <taxon>Clostridia</taxon>
        <taxon>Lachnospirales</taxon>
        <taxon>Lachnospiraceae</taxon>
        <taxon>Dorea</taxon>
    </lineage>
</organism>
<dbReference type="Pfam" id="PF11753">
    <property type="entry name" value="DUF3310"/>
    <property type="match status" value="1"/>
</dbReference>
<dbReference type="RefSeq" id="WP_055304131.1">
    <property type="nucleotide sequence ID" value="NZ_JAOQJV010000002.1"/>
</dbReference>
<gene>
    <name evidence="1" type="ORF">OCV65_02680</name>
</gene>
<reference evidence="1 2" key="1">
    <citation type="journal article" date="2021" name="ISME Commun">
        <title>Automated analysis of genomic sequences facilitates high-throughput and comprehensive description of bacteria.</title>
        <authorList>
            <person name="Hitch T.C.A."/>
        </authorList>
    </citation>
    <scope>NUCLEOTIDE SEQUENCE [LARGE SCALE GENOMIC DNA]</scope>
    <source>
        <strain evidence="1 2">Sanger_02</strain>
    </source>
</reference>
<sequence>MTDNVNHPAHYETGKFECIEVMLETQGVEAVLNFCQCNAFKYLYRAKRKNGLEDMKKAVWYLNKYIELKEGHNYDETTVGEMAGSQTE</sequence>
<accession>A0ABT2S3J6</accession>
<evidence type="ECO:0000313" key="1">
    <source>
        <dbReference type="EMBL" id="MCU6699144.1"/>
    </source>
</evidence>
<name>A0ABT2S3J6_9FIRM</name>
<dbReference type="InterPro" id="IPR021739">
    <property type="entry name" value="SaV-like"/>
</dbReference>
<proteinExistence type="predicted"/>
<protein>
    <submittedName>
        <fullName evidence="1">DUF3310 domain-containing protein</fullName>
    </submittedName>
</protein>
<dbReference type="Proteomes" id="UP001207605">
    <property type="component" value="Unassembled WGS sequence"/>
</dbReference>